<dbReference type="SUPFAM" id="SSF81296">
    <property type="entry name" value="E set domains"/>
    <property type="match status" value="1"/>
</dbReference>
<dbReference type="AlphaFoldDB" id="A0A852VCN5"/>
<dbReference type="Gene3D" id="3.40.50.1820">
    <property type="entry name" value="alpha/beta hydrolase"/>
    <property type="match status" value="1"/>
</dbReference>
<dbReference type="InterPro" id="IPR000801">
    <property type="entry name" value="Esterase-like"/>
</dbReference>
<dbReference type="CDD" id="cd11294">
    <property type="entry name" value="E_set_Esterase_like_N"/>
    <property type="match status" value="1"/>
</dbReference>
<dbReference type="Proteomes" id="UP000564385">
    <property type="component" value="Unassembled WGS sequence"/>
</dbReference>
<dbReference type="Gene3D" id="2.60.40.10">
    <property type="entry name" value="Immunoglobulins"/>
    <property type="match status" value="1"/>
</dbReference>
<feature type="chain" id="PRO_5032805045" evidence="1">
    <location>
        <begin position="31"/>
        <end position="386"/>
    </location>
</feature>
<dbReference type="InterPro" id="IPR029058">
    <property type="entry name" value="AB_hydrolase_fold"/>
</dbReference>
<dbReference type="InterPro" id="IPR013783">
    <property type="entry name" value="Ig-like_fold"/>
</dbReference>
<dbReference type="PANTHER" id="PTHR48098">
    <property type="entry name" value="ENTEROCHELIN ESTERASE-RELATED"/>
    <property type="match status" value="1"/>
</dbReference>
<protein>
    <submittedName>
        <fullName evidence="2">Enterochelin esterase family protein</fullName>
    </submittedName>
</protein>
<dbReference type="EMBL" id="JACCCU010000001">
    <property type="protein sequence ID" value="NYF88599.1"/>
    <property type="molecule type" value="Genomic_DNA"/>
</dbReference>
<dbReference type="InterPro" id="IPR014756">
    <property type="entry name" value="Ig_E-set"/>
</dbReference>
<organism evidence="2 3">
    <name type="scientific">Tunturiibacter lichenicola</name>
    <dbReference type="NCBI Taxonomy" id="2051959"/>
    <lineage>
        <taxon>Bacteria</taxon>
        <taxon>Pseudomonadati</taxon>
        <taxon>Acidobacteriota</taxon>
        <taxon>Terriglobia</taxon>
        <taxon>Terriglobales</taxon>
        <taxon>Acidobacteriaceae</taxon>
        <taxon>Tunturiibacter</taxon>
    </lineage>
</organism>
<dbReference type="Pfam" id="PF00756">
    <property type="entry name" value="Esterase"/>
    <property type="match status" value="1"/>
</dbReference>
<evidence type="ECO:0000256" key="1">
    <source>
        <dbReference type="SAM" id="SignalP"/>
    </source>
</evidence>
<dbReference type="SUPFAM" id="SSF53474">
    <property type="entry name" value="alpha/beta-Hydrolases"/>
    <property type="match status" value="1"/>
</dbReference>
<name>A0A852VCN5_9BACT</name>
<comment type="caution">
    <text evidence="2">The sequence shown here is derived from an EMBL/GenBank/DDBJ whole genome shotgun (WGS) entry which is preliminary data.</text>
</comment>
<dbReference type="InterPro" id="IPR050583">
    <property type="entry name" value="Mycobacterial_A85_antigen"/>
</dbReference>
<accession>A0A852VCN5</accession>
<evidence type="ECO:0000313" key="2">
    <source>
        <dbReference type="EMBL" id="NYF88599.1"/>
    </source>
</evidence>
<reference evidence="2 3" key="1">
    <citation type="submission" date="2020-07" db="EMBL/GenBank/DDBJ databases">
        <title>Genomic Encyclopedia of Type Strains, Phase IV (KMG-V): Genome sequencing to study the core and pangenomes of soil and plant-associated prokaryotes.</title>
        <authorList>
            <person name="Whitman W."/>
        </authorList>
    </citation>
    <scope>NUCLEOTIDE SEQUENCE [LARGE SCALE GENOMIC DNA]</scope>
    <source>
        <strain evidence="2 3">M8UP22</strain>
    </source>
</reference>
<proteinExistence type="predicted"/>
<feature type="signal peptide" evidence="1">
    <location>
        <begin position="1"/>
        <end position="30"/>
    </location>
</feature>
<keyword evidence="1" id="KW-0732">Signal</keyword>
<gene>
    <name evidence="2" type="ORF">HDF08_000666</name>
</gene>
<dbReference type="PANTHER" id="PTHR48098:SF1">
    <property type="entry name" value="DIACYLGLYCEROL ACYLTRANSFERASE_MYCOLYLTRANSFERASE AG85A"/>
    <property type="match status" value="1"/>
</dbReference>
<sequence>MNFTKLRTARRFARGLALLSTVTAPLFLSAQAVKPFSSIEVHSDRTVTFAYKDAAAGKVELVVGGLPKKLPMKKDAAGTWTVTTPALAPEIYGYHFEADGDFRLDPANPDTTINLVDIANELIVPGDTPQLWEMTNVPHGVLHHYNYTTNIVLGLPQNQSRYYVYTPPGYDPKAPQPYPVLYLLHGWSDSDSGWTAVGRADLMLDNLLAQGKIKPMVVVMPLGYGDMSFLHQFHVWEDPAAIDRNTDLFTKALLTEVLPRVEAEYHVSKDRKDRAIVGLSMGGLESLSIGLSHTDKFAWVGGFSSAVHNLNYETKLAALDPRTADLRLLWVACGTEDSLIEPNRKLVEFLKNKKMAVKQIETPGYHTWMVWRDNLSQFAPPLFQSK</sequence>
<evidence type="ECO:0000313" key="3">
    <source>
        <dbReference type="Proteomes" id="UP000564385"/>
    </source>
</evidence>
<dbReference type="GO" id="GO:0016747">
    <property type="term" value="F:acyltransferase activity, transferring groups other than amino-acyl groups"/>
    <property type="evidence" value="ECO:0007669"/>
    <property type="project" value="TreeGrafter"/>
</dbReference>